<dbReference type="GeneID" id="8855319"/>
<dbReference type="OrthoDB" id="10508439at2759"/>
<reference evidence="3 4" key="1">
    <citation type="journal article" date="2010" name="Cell">
        <title>The genome of Naegleria gruberi illuminates early eukaryotic versatility.</title>
        <authorList>
            <person name="Fritz-Laylin L.K."/>
            <person name="Prochnik S.E."/>
            <person name="Ginger M.L."/>
            <person name="Dacks J.B."/>
            <person name="Carpenter M.L."/>
            <person name="Field M.C."/>
            <person name="Kuo A."/>
            <person name="Paredez A."/>
            <person name="Chapman J."/>
            <person name="Pham J."/>
            <person name="Shu S."/>
            <person name="Neupane R."/>
            <person name="Cipriano M."/>
            <person name="Mancuso J."/>
            <person name="Tu H."/>
            <person name="Salamov A."/>
            <person name="Lindquist E."/>
            <person name="Shapiro H."/>
            <person name="Lucas S."/>
            <person name="Grigoriev I.V."/>
            <person name="Cande W.Z."/>
            <person name="Fulton C."/>
            <person name="Rokhsar D.S."/>
            <person name="Dawson S.C."/>
        </authorList>
    </citation>
    <scope>NUCLEOTIDE SEQUENCE [LARGE SCALE GENOMIC DNA]</scope>
    <source>
        <strain evidence="3 4">NEG-M</strain>
    </source>
</reference>
<proteinExistence type="predicted"/>
<protein>
    <submittedName>
        <fullName evidence="3">Predicted protein</fullName>
    </submittedName>
</protein>
<sequence length="453" mass="53125">MFLFDLLTIHPHSFDKQHHNNEHSQHSDSSSTPSSTYKIPSSTTPPSDYSKRRRLVQLLSHLKPIKNQELRTKILNKLKENKIDLLDHHLFKISTNAPILHNLFSHNINSNERIKAKYYNEYDSQILLHPFQSVNKLTNFIKSVYNVLEMVDEDDHHNMKLLDKENSKKEKEKKSSSVGFDLPIEEEDDPSSKQNFNVNNNASSNTNNTVYSIDKMLFKLFNASSNSDGIDFNEKSSENEKIKPEYYTTIDRPITSSMIILFVEILLNIIKSLAILTLLTVTYVHDRFNFFIKPIIVIELSKLENHLSDLMLNFRKYFRIGTNAKLTVARLLAKIRNNNPKNFYMILSVYLRMKNLMQIPKSFVNQLFWTITSIYLNILLFCIFIFEKIASPKLLHLIYMSNDKFLEILNNLLTFVNHYYKNVIENDQFINLKKHETDLDNKFYSQPLQGTEN</sequence>
<feature type="compositionally biased region" description="Low complexity" evidence="1">
    <location>
        <begin position="192"/>
        <end position="201"/>
    </location>
</feature>
<evidence type="ECO:0000313" key="4">
    <source>
        <dbReference type="Proteomes" id="UP000006671"/>
    </source>
</evidence>
<feature type="compositionally biased region" description="Basic and acidic residues" evidence="1">
    <location>
        <begin position="15"/>
        <end position="26"/>
    </location>
</feature>
<organism evidence="4">
    <name type="scientific">Naegleria gruberi</name>
    <name type="common">Amoeba</name>
    <dbReference type="NCBI Taxonomy" id="5762"/>
    <lineage>
        <taxon>Eukaryota</taxon>
        <taxon>Discoba</taxon>
        <taxon>Heterolobosea</taxon>
        <taxon>Tetramitia</taxon>
        <taxon>Eutetramitia</taxon>
        <taxon>Vahlkampfiidae</taxon>
        <taxon>Naegleria</taxon>
    </lineage>
</organism>
<keyword evidence="2" id="KW-1133">Transmembrane helix</keyword>
<gene>
    <name evidence="3" type="ORF">NAEGRDRAFT_45440</name>
</gene>
<feature type="region of interest" description="Disordered" evidence="1">
    <location>
        <begin position="162"/>
        <end position="201"/>
    </location>
</feature>
<evidence type="ECO:0000256" key="2">
    <source>
        <dbReference type="SAM" id="Phobius"/>
    </source>
</evidence>
<evidence type="ECO:0000256" key="1">
    <source>
        <dbReference type="SAM" id="MobiDB-lite"/>
    </source>
</evidence>
<dbReference type="RefSeq" id="XP_002682867.1">
    <property type="nucleotide sequence ID" value="XM_002682821.1"/>
</dbReference>
<feature type="compositionally biased region" description="Basic and acidic residues" evidence="1">
    <location>
        <begin position="162"/>
        <end position="175"/>
    </location>
</feature>
<name>D2UZC2_NAEGR</name>
<dbReference type="InParanoid" id="D2UZC2"/>
<keyword evidence="4" id="KW-1185">Reference proteome</keyword>
<dbReference type="VEuPathDB" id="AmoebaDB:NAEGRDRAFT_45440"/>
<dbReference type="EMBL" id="GG738846">
    <property type="protein sequence ID" value="EFC50123.1"/>
    <property type="molecule type" value="Genomic_DNA"/>
</dbReference>
<evidence type="ECO:0000313" key="3">
    <source>
        <dbReference type="EMBL" id="EFC50123.1"/>
    </source>
</evidence>
<feature type="compositionally biased region" description="Low complexity" evidence="1">
    <location>
        <begin position="27"/>
        <end position="47"/>
    </location>
</feature>
<keyword evidence="2" id="KW-0812">Transmembrane</keyword>
<dbReference type="Proteomes" id="UP000006671">
    <property type="component" value="Unassembled WGS sequence"/>
</dbReference>
<accession>D2UZC2</accession>
<dbReference type="AlphaFoldDB" id="D2UZC2"/>
<feature type="region of interest" description="Disordered" evidence="1">
    <location>
        <begin position="15"/>
        <end position="50"/>
    </location>
</feature>
<dbReference type="KEGG" id="ngr:NAEGRDRAFT_45440"/>
<feature type="transmembrane region" description="Helical" evidence="2">
    <location>
        <begin position="367"/>
        <end position="386"/>
    </location>
</feature>
<feature type="transmembrane region" description="Helical" evidence="2">
    <location>
        <begin position="259"/>
        <end position="284"/>
    </location>
</feature>
<keyword evidence="2" id="KW-0472">Membrane</keyword>